<dbReference type="PROSITE" id="PS00595">
    <property type="entry name" value="AA_TRANSFER_CLASS_5"/>
    <property type="match status" value="1"/>
</dbReference>
<gene>
    <name evidence="7" type="ORF">CHL78_005460</name>
</gene>
<reference evidence="7 8" key="1">
    <citation type="journal article" date="2017" name="Genome Announc.">
        <title>Draft Genome Sequence of Romboutsia weinsteinii sp. nov. Strain CCRI-19649(T) Isolated from Surface Water.</title>
        <authorList>
            <person name="Maheux A.F."/>
            <person name="Boudreau D.K."/>
            <person name="Berube E."/>
            <person name="Boissinot M."/>
            <person name="Cantin P."/>
            <person name="Raymond F."/>
            <person name="Corbeil J."/>
            <person name="Omar R.F."/>
            <person name="Bergeron M.G."/>
        </authorList>
    </citation>
    <scope>NUCLEOTIDE SEQUENCE [LARGE SCALE GENOMIC DNA]</scope>
    <source>
        <strain evidence="7 8">CCRI-19649</strain>
    </source>
</reference>
<comment type="similarity">
    <text evidence="2">Belongs to the class-V pyridoxal-phosphate-dependent aminotransferase family. Csd subfamily.</text>
</comment>
<dbReference type="RefSeq" id="WP_094368649.1">
    <property type="nucleotide sequence ID" value="NZ_NOJY02000007.1"/>
</dbReference>
<evidence type="ECO:0000259" key="6">
    <source>
        <dbReference type="Pfam" id="PF00266"/>
    </source>
</evidence>
<organism evidence="7 8">
    <name type="scientific">Romboutsia weinsteinii</name>
    <dbReference type="NCBI Taxonomy" id="2020949"/>
    <lineage>
        <taxon>Bacteria</taxon>
        <taxon>Bacillati</taxon>
        <taxon>Bacillota</taxon>
        <taxon>Clostridia</taxon>
        <taxon>Peptostreptococcales</taxon>
        <taxon>Peptostreptococcaceae</taxon>
        <taxon>Romboutsia</taxon>
    </lineage>
</organism>
<sequence>MNYRNLFEGIDSLVKLENNQYALPINFDNGATTPPLKSVVDIVNKNIQNYGPIARGLGQKGDYCTEEFEAARDYLLEFFNLKNSNTHTVIYTKSTTEGLNLLSKVLIKNKDDIVLTTRMEHHANDLPWRYAASVEYVETDTLGRVRIEDIERKLIKHCGHVKYVAITAASNVTGYINTINKIAQICHKYGAQIIVDGAQIVAHREVNMLGHNKEDQIDFLVFSAHKAYAPFGSGAIIGLKDDLNSNNPFLKGGGCVKGVFDSYVTWEEVPHRLEAGTQNFFGVIAMAKALKDLKEIGFKNISDHENNIKNHILGEINKIKNVICYGDIQNTDDRLGVISFNIKNKNYEEVASYFANKYAIALRCGKFCAHPYVDRLIGVTSSISYIDILDDDWKIGMIRASLGLYNTIEEADKFLNILEHIANTNNQII</sequence>
<evidence type="ECO:0000256" key="5">
    <source>
        <dbReference type="RuleBase" id="RU004504"/>
    </source>
</evidence>
<dbReference type="Pfam" id="PF00266">
    <property type="entry name" value="Aminotran_5"/>
    <property type="match status" value="1"/>
</dbReference>
<dbReference type="Gene3D" id="3.40.640.10">
    <property type="entry name" value="Type I PLP-dependent aspartate aminotransferase-like (Major domain)"/>
    <property type="match status" value="1"/>
</dbReference>
<keyword evidence="7" id="KW-0032">Aminotransferase</keyword>
<dbReference type="OrthoDB" id="9804366at2"/>
<dbReference type="InterPro" id="IPR015421">
    <property type="entry name" value="PyrdxlP-dep_Trfase_major"/>
</dbReference>
<comment type="cofactor">
    <cofactor evidence="1 5">
        <name>pyridoxal 5'-phosphate</name>
        <dbReference type="ChEBI" id="CHEBI:597326"/>
    </cofactor>
</comment>
<evidence type="ECO:0000256" key="1">
    <source>
        <dbReference type="ARBA" id="ARBA00001933"/>
    </source>
</evidence>
<dbReference type="AlphaFoldDB" id="A0A371J6G2"/>
<keyword evidence="8" id="KW-1185">Reference proteome</keyword>
<dbReference type="EMBL" id="NOJY02000007">
    <property type="protein sequence ID" value="RDY28349.1"/>
    <property type="molecule type" value="Genomic_DNA"/>
</dbReference>
<dbReference type="Proteomes" id="UP000215694">
    <property type="component" value="Unassembled WGS sequence"/>
</dbReference>
<comment type="caution">
    <text evidence="7">The sequence shown here is derived from an EMBL/GenBank/DDBJ whole genome shotgun (WGS) entry which is preliminary data.</text>
</comment>
<dbReference type="InterPro" id="IPR015422">
    <property type="entry name" value="PyrdxlP-dep_Trfase_small"/>
</dbReference>
<evidence type="ECO:0000256" key="3">
    <source>
        <dbReference type="ARBA" id="ARBA00022898"/>
    </source>
</evidence>
<name>A0A371J6G2_9FIRM</name>
<evidence type="ECO:0000313" key="8">
    <source>
        <dbReference type="Proteomes" id="UP000215694"/>
    </source>
</evidence>
<keyword evidence="7" id="KW-0808">Transferase</keyword>
<evidence type="ECO:0000313" key="7">
    <source>
        <dbReference type="EMBL" id="RDY28349.1"/>
    </source>
</evidence>
<evidence type="ECO:0000256" key="2">
    <source>
        <dbReference type="ARBA" id="ARBA00010447"/>
    </source>
</evidence>
<dbReference type="SUPFAM" id="SSF53383">
    <property type="entry name" value="PLP-dependent transferases"/>
    <property type="match status" value="1"/>
</dbReference>
<feature type="domain" description="Aminotransferase class V" evidence="6">
    <location>
        <begin position="25"/>
        <end position="414"/>
    </location>
</feature>
<dbReference type="PANTHER" id="PTHR43586">
    <property type="entry name" value="CYSTEINE DESULFURASE"/>
    <property type="match status" value="1"/>
</dbReference>
<dbReference type="InterPro" id="IPR015424">
    <property type="entry name" value="PyrdxlP-dep_Trfase"/>
</dbReference>
<protein>
    <submittedName>
        <fullName evidence="7">Aminotransferase class V-fold PLP-dependent enzyme</fullName>
    </submittedName>
</protein>
<keyword evidence="3" id="KW-0663">Pyridoxal phosphate</keyword>
<dbReference type="GO" id="GO:0008483">
    <property type="term" value="F:transaminase activity"/>
    <property type="evidence" value="ECO:0007669"/>
    <property type="project" value="UniProtKB-KW"/>
</dbReference>
<dbReference type="PANTHER" id="PTHR43586:SF8">
    <property type="entry name" value="CYSTEINE DESULFURASE 1, CHLOROPLASTIC"/>
    <property type="match status" value="1"/>
</dbReference>
<accession>A0A371J6G2</accession>
<evidence type="ECO:0000256" key="4">
    <source>
        <dbReference type="ARBA" id="ARBA00050776"/>
    </source>
</evidence>
<dbReference type="GO" id="GO:0031071">
    <property type="term" value="F:cysteine desulfurase activity"/>
    <property type="evidence" value="ECO:0007669"/>
    <property type="project" value="UniProtKB-EC"/>
</dbReference>
<dbReference type="InterPro" id="IPR000192">
    <property type="entry name" value="Aminotrans_V_dom"/>
</dbReference>
<dbReference type="InterPro" id="IPR020578">
    <property type="entry name" value="Aminotrans_V_PyrdxlP_BS"/>
</dbReference>
<proteinExistence type="inferred from homology"/>
<dbReference type="Gene3D" id="3.90.1150.10">
    <property type="entry name" value="Aspartate Aminotransferase, domain 1"/>
    <property type="match status" value="1"/>
</dbReference>
<comment type="catalytic activity">
    <reaction evidence="4">
        <text>(sulfur carrier)-H + L-cysteine = (sulfur carrier)-SH + L-alanine</text>
        <dbReference type="Rhea" id="RHEA:43892"/>
        <dbReference type="Rhea" id="RHEA-COMP:14737"/>
        <dbReference type="Rhea" id="RHEA-COMP:14739"/>
        <dbReference type="ChEBI" id="CHEBI:29917"/>
        <dbReference type="ChEBI" id="CHEBI:35235"/>
        <dbReference type="ChEBI" id="CHEBI:57972"/>
        <dbReference type="ChEBI" id="CHEBI:64428"/>
        <dbReference type="EC" id="2.8.1.7"/>
    </reaction>
</comment>